<dbReference type="Pfam" id="PF01526">
    <property type="entry name" value="DDE_Tnp_Tn3"/>
    <property type="match status" value="1"/>
</dbReference>
<accession>T2ID39</accession>
<gene>
    <name evidence="2" type="ORF">CWATWH8502_2403</name>
</gene>
<dbReference type="GO" id="GO:0004803">
    <property type="term" value="F:transposase activity"/>
    <property type="evidence" value="ECO:0007669"/>
    <property type="project" value="InterPro"/>
</dbReference>
<proteinExistence type="predicted"/>
<feature type="domain" description="Tn3 transposase DDE" evidence="1">
    <location>
        <begin position="1"/>
        <end position="150"/>
    </location>
</feature>
<reference evidence="2 3" key="1">
    <citation type="submission" date="2013-01" db="EMBL/GenBank/DDBJ databases">
        <authorList>
            <person name="Bench S."/>
        </authorList>
    </citation>
    <scope>NUCLEOTIDE SEQUENCE [LARGE SCALE GENOMIC DNA]</scope>
    <source>
        <strain evidence="2 3">WH 8502</strain>
    </source>
</reference>
<dbReference type="EMBL" id="CAQK01000383">
    <property type="protein sequence ID" value="CCQ50973.1"/>
    <property type="molecule type" value="Genomic_DNA"/>
</dbReference>
<dbReference type="AlphaFoldDB" id="T2ID39"/>
<dbReference type="InterPro" id="IPR002513">
    <property type="entry name" value="Tn3_Tnp_DDE_dom"/>
</dbReference>
<reference evidence="2 3" key="2">
    <citation type="submission" date="2013-09" db="EMBL/GenBank/DDBJ databases">
        <title>Whole genome comparison of six Crocosphaera watsonii strains with differing phenotypes.</title>
        <authorList>
            <person name="Bench S.R."/>
            <person name="Heller P."/>
            <person name="Frank I."/>
            <person name="Arciniega M."/>
            <person name="Shilova I.N."/>
            <person name="Zehr J.P."/>
        </authorList>
    </citation>
    <scope>NUCLEOTIDE SEQUENCE [LARGE SCALE GENOMIC DNA]</scope>
    <source>
        <strain evidence="2 3">WH 8502</strain>
    </source>
</reference>
<protein>
    <submittedName>
        <fullName evidence="2">COG4644: Transposase and inactivated derivatives, TnpA family</fullName>
    </submittedName>
</protein>
<name>T2ID39_CROWT</name>
<comment type="caution">
    <text evidence="2">The sequence shown here is derived from an EMBL/GenBank/DDBJ whole genome shotgun (WGS) entry which is preliminary data.</text>
</comment>
<dbReference type="Proteomes" id="UP000018348">
    <property type="component" value="Unassembled WGS sequence"/>
</dbReference>
<dbReference type="GO" id="GO:0006313">
    <property type="term" value="P:DNA transposition"/>
    <property type="evidence" value="ECO:0007669"/>
    <property type="project" value="InterPro"/>
</dbReference>
<evidence type="ECO:0000313" key="2">
    <source>
        <dbReference type="EMBL" id="CCQ50973.1"/>
    </source>
</evidence>
<evidence type="ECO:0000313" key="3">
    <source>
        <dbReference type="Proteomes" id="UP000018348"/>
    </source>
</evidence>
<evidence type="ECO:0000259" key="1">
    <source>
        <dbReference type="Pfam" id="PF01526"/>
    </source>
</evidence>
<organism evidence="2 3">
    <name type="scientific">Crocosphaera watsonii WH 8502</name>
    <dbReference type="NCBI Taxonomy" id="423474"/>
    <lineage>
        <taxon>Bacteria</taxon>
        <taxon>Bacillati</taxon>
        <taxon>Cyanobacteriota</taxon>
        <taxon>Cyanophyceae</taxon>
        <taxon>Oscillatoriophycideae</taxon>
        <taxon>Chroococcales</taxon>
        <taxon>Aphanothecaceae</taxon>
        <taxon>Crocosphaera</taxon>
    </lineage>
</organism>
<sequence>MIKYTTALRLGTAETEAILKRFTRQNLTHPTYRALAELGKVIKTIFLCQYLNSESLRREVNEALNVVESWNNANSLIFFGKGKEVQTNRLEDQEVAVLSLHLLQSALVYVNTLMVQEVLLEPKWIEMMQSEDFRGLTPLFWSHVNPYGIFRLNLDERLPLLNIS</sequence>